<gene>
    <name evidence="9" type="primary">gsiC_7</name>
    <name evidence="9" type="ORF">NEOCIP111885_03297</name>
</gene>
<feature type="transmembrane region" description="Helical" evidence="7">
    <location>
        <begin position="284"/>
        <end position="310"/>
    </location>
</feature>
<sequence length="316" mass="35179">MITYIVRRIMMAIPLLFGITILSFGIIQIAPGDPTALMIDPMIRDKDLVAYKELYGLNDPIYVQYLKWVGNMIQGNFGDSLIRQGVAVNELIMARLPNTLLLMLVSTILAIFISIPIGIISATKQNSLADYTFTFFSFLGIATPNFWIGLVLIMFLSVHLGWFPTGGVATLNEPFSIWDRIHHLILPSIVLATADVAGLTRYIRSSMLDVLKQDFIRTARAKGFKQKKVVYKHALRNGLIPVITIFGLMLPSFIGGSVVVEKIFGWPGIGMLFFDAAFQRDYPVIMAITVIASALVVIGNLLADILYAIFDPRIEY</sequence>
<dbReference type="CDD" id="cd06261">
    <property type="entry name" value="TM_PBP2"/>
    <property type="match status" value="1"/>
</dbReference>
<feature type="transmembrane region" description="Helical" evidence="7">
    <location>
        <begin position="238"/>
        <end position="264"/>
    </location>
</feature>
<feature type="transmembrane region" description="Helical" evidence="7">
    <location>
        <begin position="181"/>
        <end position="203"/>
    </location>
</feature>
<keyword evidence="10" id="KW-1185">Reference proteome</keyword>
<feature type="transmembrane region" description="Helical" evidence="7">
    <location>
        <begin position="100"/>
        <end position="123"/>
    </location>
</feature>
<feature type="domain" description="ABC transmembrane type-1" evidence="8">
    <location>
        <begin position="96"/>
        <end position="303"/>
    </location>
</feature>
<proteinExistence type="inferred from homology"/>
<accession>A0A9C7GBP1</accession>
<feature type="transmembrane region" description="Helical" evidence="7">
    <location>
        <begin position="135"/>
        <end position="161"/>
    </location>
</feature>
<comment type="subcellular location">
    <subcellularLocation>
        <location evidence="1 7">Cell membrane</location>
        <topology evidence="1 7">Multi-pass membrane protein</topology>
    </subcellularLocation>
</comment>
<keyword evidence="5 7" id="KW-1133">Transmembrane helix</keyword>
<feature type="transmembrane region" description="Helical" evidence="7">
    <location>
        <begin position="12"/>
        <end position="30"/>
    </location>
</feature>
<dbReference type="InterPro" id="IPR045621">
    <property type="entry name" value="BPD_transp_1_N"/>
</dbReference>
<dbReference type="RefSeq" id="WP_230497790.1">
    <property type="nucleotide sequence ID" value="NZ_CAKJTG010000021.1"/>
</dbReference>
<keyword evidence="3" id="KW-1003">Cell membrane</keyword>
<dbReference type="InterPro" id="IPR000515">
    <property type="entry name" value="MetI-like"/>
</dbReference>
<dbReference type="Pfam" id="PF19300">
    <property type="entry name" value="BPD_transp_1_N"/>
    <property type="match status" value="1"/>
</dbReference>
<dbReference type="PANTHER" id="PTHR43163:SF6">
    <property type="entry name" value="DIPEPTIDE TRANSPORT SYSTEM PERMEASE PROTEIN DPPB-RELATED"/>
    <property type="match status" value="1"/>
</dbReference>
<evidence type="ECO:0000256" key="4">
    <source>
        <dbReference type="ARBA" id="ARBA00022692"/>
    </source>
</evidence>
<evidence type="ECO:0000256" key="1">
    <source>
        <dbReference type="ARBA" id="ARBA00004651"/>
    </source>
</evidence>
<evidence type="ECO:0000256" key="5">
    <source>
        <dbReference type="ARBA" id="ARBA00022989"/>
    </source>
</evidence>
<evidence type="ECO:0000313" key="10">
    <source>
        <dbReference type="Proteomes" id="UP000789845"/>
    </source>
</evidence>
<dbReference type="Proteomes" id="UP000789845">
    <property type="component" value="Unassembled WGS sequence"/>
</dbReference>
<evidence type="ECO:0000259" key="8">
    <source>
        <dbReference type="PROSITE" id="PS50928"/>
    </source>
</evidence>
<name>A0A9C7GBP1_9BACI</name>
<dbReference type="GO" id="GO:0055085">
    <property type="term" value="P:transmembrane transport"/>
    <property type="evidence" value="ECO:0007669"/>
    <property type="project" value="InterPro"/>
</dbReference>
<dbReference type="PANTHER" id="PTHR43163">
    <property type="entry name" value="DIPEPTIDE TRANSPORT SYSTEM PERMEASE PROTEIN DPPB-RELATED"/>
    <property type="match status" value="1"/>
</dbReference>
<dbReference type="GO" id="GO:0005886">
    <property type="term" value="C:plasma membrane"/>
    <property type="evidence" value="ECO:0007669"/>
    <property type="project" value="UniProtKB-SubCell"/>
</dbReference>
<comment type="caution">
    <text evidence="9">The sequence shown here is derived from an EMBL/GenBank/DDBJ whole genome shotgun (WGS) entry which is preliminary data.</text>
</comment>
<dbReference type="InterPro" id="IPR035906">
    <property type="entry name" value="MetI-like_sf"/>
</dbReference>
<dbReference type="PROSITE" id="PS50928">
    <property type="entry name" value="ABC_TM1"/>
    <property type="match status" value="1"/>
</dbReference>
<organism evidence="9 10">
    <name type="scientific">Pseudoneobacillus rhizosphaerae</name>
    <dbReference type="NCBI Taxonomy" id="2880968"/>
    <lineage>
        <taxon>Bacteria</taxon>
        <taxon>Bacillati</taxon>
        <taxon>Bacillota</taxon>
        <taxon>Bacilli</taxon>
        <taxon>Bacillales</taxon>
        <taxon>Bacillaceae</taxon>
        <taxon>Pseudoneobacillus</taxon>
    </lineage>
</organism>
<reference evidence="9" key="1">
    <citation type="submission" date="2021-10" db="EMBL/GenBank/DDBJ databases">
        <authorList>
            <person name="Criscuolo A."/>
        </authorList>
    </citation>
    <scope>NUCLEOTIDE SEQUENCE</scope>
    <source>
        <strain evidence="9">CIP111885</strain>
    </source>
</reference>
<evidence type="ECO:0000256" key="3">
    <source>
        <dbReference type="ARBA" id="ARBA00022475"/>
    </source>
</evidence>
<dbReference type="Pfam" id="PF00528">
    <property type="entry name" value="BPD_transp_1"/>
    <property type="match status" value="1"/>
</dbReference>
<evidence type="ECO:0000256" key="6">
    <source>
        <dbReference type="ARBA" id="ARBA00023136"/>
    </source>
</evidence>
<evidence type="ECO:0000313" key="9">
    <source>
        <dbReference type="EMBL" id="CAG9609554.1"/>
    </source>
</evidence>
<keyword evidence="2 7" id="KW-0813">Transport</keyword>
<evidence type="ECO:0000256" key="2">
    <source>
        <dbReference type="ARBA" id="ARBA00022448"/>
    </source>
</evidence>
<keyword evidence="6 7" id="KW-0472">Membrane</keyword>
<protein>
    <submittedName>
        <fullName evidence="9">Glutathione transport system permease protein GsiC</fullName>
    </submittedName>
</protein>
<evidence type="ECO:0000256" key="7">
    <source>
        <dbReference type="RuleBase" id="RU363032"/>
    </source>
</evidence>
<dbReference type="Gene3D" id="1.10.3720.10">
    <property type="entry name" value="MetI-like"/>
    <property type="match status" value="1"/>
</dbReference>
<dbReference type="AlphaFoldDB" id="A0A9C7GBP1"/>
<keyword evidence="4 7" id="KW-0812">Transmembrane</keyword>
<comment type="similarity">
    <text evidence="7">Belongs to the binding-protein-dependent transport system permease family.</text>
</comment>
<dbReference type="SUPFAM" id="SSF161098">
    <property type="entry name" value="MetI-like"/>
    <property type="match status" value="1"/>
</dbReference>
<dbReference type="EMBL" id="CAKJTG010000021">
    <property type="protein sequence ID" value="CAG9609554.1"/>
    <property type="molecule type" value="Genomic_DNA"/>
</dbReference>